<proteinExistence type="predicted"/>
<dbReference type="GO" id="GO:0016020">
    <property type="term" value="C:membrane"/>
    <property type="evidence" value="ECO:0007669"/>
    <property type="project" value="UniProtKB-SubCell"/>
</dbReference>
<feature type="compositionally biased region" description="Gly residues" evidence="5">
    <location>
        <begin position="50"/>
        <end position="77"/>
    </location>
</feature>
<sequence>MSHEHPDGGRRRRHGETPSWYQGGGDEQQEPRPWEQEGYADAGYPQYGRDGQGPYGPGSYGQGPHGQGTYGPGGQVGPYGQVPPPGYAGAGMQPWAGGMAPQQYTSPKSFIATWLLSLLLGILGVDRFYLGKIGTGLLKLFTFGGLGIWYLIDVIMTLAHGQTDGVGRKVRGTRNEQAAAVIITVVLWVIGGAVNGGS</sequence>
<evidence type="ECO:0000313" key="8">
    <source>
        <dbReference type="EMBL" id="SJN31638.1"/>
    </source>
</evidence>
<feature type="region of interest" description="Disordered" evidence="5">
    <location>
        <begin position="1"/>
        <end position="84"/>
    </location>
</feature>
<dbReference type="Proteomes" id="UP000196230">
    <property type="component" value="Unassembled WGS sequence"/>
</dbReference>
<dbReference type="PANTHER" id="PTHR21016">
    <property type="entry name" value="BETA-AMYLOID BINDING PROTEIN-RELATED"/>
    <property type="match status" value="1"/>
</dbReference>
<organism evidence="8 9">
    <name type="scientific">Micrococcus lylae</name>
    <dbReference type="NCBI Taxonomy" id="1273"/>
    <lineage>
        <taxon>Bacteria</taxon>
        <taxon>Bacillati</taxon>
        <taxon>Actinomycetota</taxon>
        <taxon>Actinomycetes</taxon>
        <taxon>Micrococcales</taxon>
        <taxon>Micrococcaceae</taxon>
        <taxon>Micrococcus</taxon>
    </lineage>
</organism>
<evidence type="ECO:0000259" key="7">
    <source>
        <dbReference type="Pfam" id="PF05154"/>
    </source>
</evidence>
<evidence type="ECO:0000256" key="3">
    <source>
        <dbReference type="ARBA" id="ARBA00022989"/>
    </source>
</evidence>
<gene>
    <name evidence="8" type="ORF">FM125_08665</name>
</gene>
<dbReference type="AlphaFoldDB" id="A0A1R4JHZ9"/>
<reference evidence="8 9" key="1">
    <citation type="submission" date="2017-02" db="EMBL/GenBank/DDBJ databases">
        <authorList>
            <person name="Peterson S.W."/>
        </authorList>
    </citation>
    <scope>NUCLEOTIDE SEQUENCE [LARGE SCALE GENOMIC DNA]</scope>
    <source>
        <strain evidence="8 9">2B3F</strain>
    </source>
</reference>
<evidence type="ECO:0000256" key="4">
    <source>
        <dbReference type="ARBA" id="ARBA00023136"/>
    </source>
</evidence>
<evidence type="ECO:0000256" key="5">
    <source>
        <dbReference type="SAM" id="MobiDB-lite"/>
    </source>
</evidence>
<dbReference type="InterPro" id="IPR007829">
    <property type="entry name" value="TM2"/>
</dbReference>
<evidence type="ECO:0000256" key="2">
    <source>
        <dbReference type="ARBA" id="ARBA00022692"/>
    </source>
</evidence>
<keyword evidence="4 6" id="KW-0472">Membrane</keyword>
<comment type="subcellular location">
    <subcellularLocation>
        <location evidence="1">Membrane</location>
        <topology evidence="1">Multi-pass membrane protein</topology>
    </subcellularLocation>
</comment>
<dbReference type="EMBL" id="FUKP01000060">
    <property type="protein sequence ID" value="SJN31638.1"/>
    <property type="molecule type" value="Genomic_DNA"/>
</dbReference>
<evidence type="ECO:0000256" key="6">
    <source>
        <dbReference type="SAM" id="Phobius"/>
    </source>
</evidence>
<protein>
    <recommendedName>
        <fullName evidence="7">TM2 domain-containing protein</fullName>
    </recommendedName>
</protein>
<keyword evidence="3 6" id="KW-1133">Transmembrane helix</keyword>
<dbReference type="PANTHER" id="PTHR21016:SF25">
    <property type="entry name" value="TM2 DOMAIN-CONTAINING PROTEIN DDB_G0277895-RELATED"/>
    <property type="match status" value="1"/>
</dbReference>
<keyword evidence="2 6" id="KW-0812">Transmembrane</keyword>
<feature type="transmembrane region" description="Helical" evidence="6">
    <location>
        <begin position="109"/>
        <end position="130"/>
    </location>
</feature>
<accession>A0A1R4JHZ9</accession>
<dbReference type="RefSeq" id="WP_245232158.1">
    <property type="nucleotide sequence ID" value="NZ_FUKP01000060.1"/>
</dbReference>
<evidence type="ECO:0000256" key="1">
    <source>
        <dbReference type="ARBA" id="ARBA00004141"/>
    </source>
</evidence>
<feature type="domain" description="TM2" evidence="7">
    <location>
        <begin position="107"/>
        <end position="155"/>
    </location>
</feature>
<evidence type="ECO:0000313" key="9">
    <source>
        <dbReference type="Proteomes" id="UP000196230"/>
    </source>
</evidence>
<name>A0A1R4JHZ9_9MICC</name>
<feature type="transmembrane region" description="Helical" evidence="6">
    <location>
        <begin position="136"/>
        <end position="158"/>
    </location>
</feature>
<feature type="transmembrane region" description="Helical" evidence="6">
    <location>
        <begin position="178"/>
        <end position="197"/>
    </location>
</feature>
<dbReference type="Pfam" id="PF05154">
    <property type="entry name" value="TM2"/>
    <property type="match status" value="1"/>
</dbReference>
<dbReference type="InterPro" id="IPR050932">
    <property type="entry name" value="TM2D1-3-like"/>
</dbReference>